<organism evidence="9 10">
    <name type="scientific">Aspergillus nomiae NRRL (strain ATCC 15546 / NRRL 13137 / CBS 260.88 / M93)</name>
    <dbReference type="NCBI Taxonomy" id="1509407"/>
    <lineage>
        <taxon>Eukaryota</taxon>
        <taxon>Fungi</taxon>
        <taxon>Dikarya</taxon>
        <taxon>Ascomycota</taxon>
        <taxon>Pezizomycotina</taxon>
        <taxon>Eurotiomycetes</taxon>
        <taxon>Eurotiomycetidae</taxon>
        <taxon>Eurotiales</taxon>
        <taxon>Aspergillaceae</taxon>
        <taxon>Aspergillus</taxon>
        <taxon>Aspergillus subgen. Circumdati</taxon>
    </lineage>
</organism>
<protein>
    <recommendedName>
        <fullName evidence="8">Zn(2)-C6 fungal-type domain-containing protein</fullName>
    </recommendedName>
</protein>
<dbReference type="PANTHER" id="PTHR47338:SF27">
    <property type="entry name" value="ZN(II)2CYS6 TRANSCRIPTION FACTOR (EUROFUNG)"/>
    <property type="match status" value="1"/>
</dbReference>
<proteinExistence type="predicted"/>
<evidence type="ECO:0000256" key="6">
    <source>
        <dbReference type="ARBA" id="ARBA00023242"/>
    </source>
</evidence>
<feature type="domain" description="Zn(2)-C6 fungal-type" evidence="8">
    <location>
        <begin position="7"/>
        <end position="37"/>
    </location>
</feature>
<dbReference type="GO" id="GO:0000981">
    <property type="term" value="F:DNA-binding transcription factor activity, RNA polymerase II-specific"/>
    <property type="evidence" value="ECO:0007669"/>
    <property type="project" value="InterPro"/>
</dbReference>
<keyword evidence="10" id="KW-1185">Reference proteome</keyword>
<evidence type="ECO:0000256" key="2">
    <source>
        <dbReference type="ARBA" id="ARBA00022723"/>
    </source>
</evidence>
<comment type="subcellular location">
    <subcellularLocation>
        <location evidence="1">Nucleus</location>
    </subcellularLocation>
</comment>
<dbReference type="CDD" id="cd12148">
    <property type="entry name" value="fungal_TF_MHR"/>
    <property type="match status" value="1"/>
</dbReference>
<keyword evidence="2" id="KW-0479">Metal-binding</keyword>
<sequence length="650" mass="72867">MPLQPLSCTHCREKKRKCSRETPTCSRCHQFKLDCAYPSRWRGRRIERRAPGSPANSNAISINANGYLTSKANGLQLLDAYFALFIPSTFVCHPLRLKARYNDDSLPSCVRDSVFAMATLLQSATMTSLASNTRSTSEATPLGETWAQQASTNVVNQMNRPSSDVLHTLFNLMTYWCAVGRTQKCREHAKMALATIRQLKTQGLASVNRSGQLERSSFFVGIISQCITDDNEWVAPSTSFALTGPLPSSEVDLHSPIRAHILKFIQHWIKIRYFVRGLHADTDPGMQWGTLFNLDVETRRLYESLPQSLRDFNGQRCLEADFRESLGLQTLYHMCRFVPHIAMTRLFQKQKSPAEEYVQLCAQIAIRHINQVSDVIMNSVTSGLASFLTLPPFVAYCSFTSVSVYLSYLNYCGKSWNDANDPTVSLLRGRLLSNLYFLKKARCIWTPVRVMWEAIQMDMAALGISSADVEAYGRSPINMSPLSDRVNQRSHNSPLAYAFEPQVETEMMFSFAHIVDYVKLADPVYIIIGILRLFQVGSQYSVMPPSSRNSQGTRQTQGFAGNAQHAVQMFPSNPSYLPSSRPHRSLPSQSEQRTADPPAPECALQSSMNRHDTADPVYPSTQLGGAEENPALSLGMLQMMWLADEDLSCL</sequence>
<evidence type="ECO:0000256" key="5">
    <source>
        <dbReference type="ARBA" id="ARBA00023163"/>
    </source>
</evidence>
<dbReference type="RefSeq" id="XP_015409047.1">
    <property type="nucleotide sequence ID" value="XM_015548602.1"/>
</dbReference>
<keyword evidence="4" id="KW-0238">DNA-binding</keyword>
<dbReference type="Pfam" id="PF00172">
    <property type="entry name" value="Zn_clus"/>
    <property type="match status" value="1"/>
</dbReference>
<keyword evidence="3" id="KW-0805">Transcription regulation</keyword>
<dbReference type="Proteomes" id="UP000037505">
    <property type="component" value="Unassembled WGS sequence"/>
</dbReference>
<dbReference type="STRING" id="1509407.A0A0L1J8R1"/>
<gene>
    <name evidence="9" type="ORF">ANOM_003345</name>
</gene>
<dbReference type="CDD" id="cd00067">
    <property type="entry name" value="GAL4"/>
    <property type="match status" value="1"/>
</dbReference>
<dbReference type="GO" id="GO:0008270">
    <property type="term" value="F:zinc ion binding"/>
    <property type="evidence" value="ECO:0007669"/>
    <property type="project" value="InterPro"/>
</dbReference>
<feature type="compositionally biased region" description="Low complexity" evidence="7">
    <location>
        <begin position="574"/>
        <end position="590"/>
    </location>
</feature>
<accession>A0A0L1J8R1</accession>
<dbReference type="GO" id="GO:0003677">
    <property type="term" value="F:DNA binding"/>
    <property type="evidence" value="ECO:0007669"/>
    <property type="project" value="UniProtKB-KW"/>
</dbReference>
<feature type="region of interest" description="Disordered" evidence="7">
    <location>
        <begin position="570"/>
        <end position="605"/>
    </location>
</feature>
<evidence type="ECO:0000313" key="9">
    <source>
        <dbReference type="EMBL" id="KNG88124.1"/>
    </source>
</evidence>
<reference evidence="9 10" key="1">
    <citation type="submission" date="2014-06" db="EMBL/GenBank/DDBJ databases">
        <title>The Genome of the Aflatoxigenic Filamentous Fungus Aspergillus nomius.</title>
        <authorList>
            <person name="Moore M.G."/>
            <person name="Shannon B.M."/>
            <person name="Brian M.M."/>
        </authorList>
    </citation>
    <scope>NUCLEOTIDE SEQUENCE [LARGE SCALE GENOMIC DNA]</scope>
    <source>
        <strain evidence="9 10">NRRL 13137</strain>
    </source>
</reference>
<evidence type="ECO:0000256" key="4">
    <source>
        <dbReference type="ARBA" id="ARBA00023125"/>
    </source>
</evidence>
<keyword evidence="5" id="KW-0804">Transcription</keyword>
<dbReference type="PROSITE" id="PS50048">
    <property type="entry name" value="ZN2_CY6_FUNGAL_2"/>
    <property type="match status" value="1"/>
</dbReference>
<dbReference type="InterPro" id="IPR036864">
    <property type="entry name" value="Zn2-C6_fun-type_DNA-bd_sf"/>
</dbReference>
<dbReference type="SMART" id="SM00066">
    <property type="entry name" value="GAL4"/>
    <property type="match status" value="1"/>
</dbReference>
<dbReference type="AlphaFoldDB" id="A0A0L1J8R1"/>
<evidence type="ECO:0000256" key="1">
    <source>
        <dbReference type="ARBA" id="ARBA00004123"/>
    </source>
</evidence>
<dbReference type="PROSITE" id="PS00463">
    <property type="entry name" value="ZN2_CY6_FUNGAL_1"/>
    <property type="match status" value="1"/>
</dbReference>
<dbReference type="InterPro" id="IPR001138">
    <property type="entry name" value="Zn2Cys6_DnaBD"/>
</dbReference>
<comment type="caution">
    <text evidence="9">The sequence shown here is derived from an EMBL/GenBank/DDBJ whole genome shotgun (WGS) entry which is preliminary data.</text>
</comment>
<dbReference type="Gene3D" id="4.10.240.10">
    <property type="entry name" value="Zn(2)-C6 fungal-type DNA-binding domain"/>
    <property type="match status" value="1"/>
</dbReference>
<dbReference type="EMBL" id="JNOM01000060">
    <property type="protein sequence ID" value="KNG88124.1"/>
    <property type="molecule type" value="Genomic_DNA"/>
</dbReference>
<dbReference type="SUPFAM" id="SSF57701">
    <property type="entry name" value="Zn2/Cys6 DNA-binding domain"/>
    <property type="match status" value="1"/>
</dbReference>
<evidence type="ECO:0000256" key="3">
    <source>
        <dbReference type="ARBA" id="ARBA00023015"/>
    </source>
</evidence>
<dbReference type="InterPro" id="IPR050815">
    <property type="entry name" value="TF_fung"/>
</dbReference>
<evidence type="ECO:0000259" key="8">
    <source>
        <dbReference type="PROSITE" id="PS50048"/>
    </source>
</evidence>
<evidence type="ECO:0000313" key="10">
    <source>
        <dbReference type="Proteomes" id="UP000037505"/>
    </source>
</evidence>
<dbReference type="GO" id="GO:0009893">
    <property type="term" value="P:positive regulation of metabolic process"/>
    <property type="evidence" value="ECO:0007669"/>
    <property type="project" value="UniProtKB-ARBA"/>
</dbReference>
<dbReference type="PANTHER" id="PTHR47338">
    <property type="entry name" value="ZN(II)2CYS6 TRANSCRIPTION FACTOR (EUROFUNG)-RELATED"/>
    <property type="match status" value="1"/>
</dbReference>
<dbReference type="GO" id="GO:0005634">
    <property type="term" value="C:nucleus"/>
    <property type="evidence" value="ECO:0007669"/>
    <property type="project" value="UniProtKB-SubCell"/>
</dbReference>
<name>A0A0L1J8R1_ASPN3</name>
<dbReference type="GeneID" id="26805149"/>
<evidence type="ECO:0000256" key="7">
    <source>
        <dbReference type="SAM" id="MobiDB-lite"/>
    </source>
</evidence>
<dbReference type="OrthoDB" id="4510210at2759"/>
<keyword evidence="6" id="KW-0539">Nucleus</keyword>